<evidence type="ECO:0000313" key="2">
    <source>
        <dbReference type="EMBL" id="MBD1392402.1"/>
    </source>
</evidence>
<accession>A0A926NNZ7</accession>
<dbReference type="EMBL" id="JACWMX010000002">
    <property type="protein sequence ID" value="MBD1392402.1"/>
    <property type="molecule type" value="Genomic_DNA"/>
</dbReference>
<evidence type="ECO:0000256" key="1">
    <source>
        <dbReference type="SAM" id="SignalP"/>
    </source>
</evidence>
<sequence>MKPALLALFLLLFSSQLFAQDVTISGKITDDGGKGVPFATVYIRNTTKGTSANSEGEYSLNLKPGQYDVQYKAVGYKAESRKADLRTSQIINIALKAELYELKEVAIRAGAEDPAYAIIRKAIKKRKGYLNEVNAYTCEVYIKGLQKLLAAPKKFLGVDVQKIARENGLDSNRRGIIYLSESQSKYSFMRPNSVHEEVISSKTSGRNNAFTFNRASDLRVNFYENFQDWEGLSPRPVISPISDNALFYYRYKWMGITIENGETINKILVTPRREHDPCFSGYIYVLEDSWRLQSLSLYLTKKNNINFVDTLKVNQEFFPVNAKVWMPASIKFEFTGGLFGFKFGGYFISLYKDYEIDPKLDKKQFAEVLRITKGINKKDSIYWQNERPIPLTEEEKTDYQKKAILAAKRESKPYLDSLDKVNNKFSAGKFILGGYHHRNRYDKEYYNFDPLLSSILFNTVEGFALDYGASYVKQIDSANNKYLSVYAKARYGFSNHLLNINGGVSFPAGQFRLNLSGGSNVLDMNNRQPITDFTNTVHSLFARQNFEKLYQKQYVNFSASNRISGGWLASGYAEWSDRKWLSNTSNFSFFHPDNRQYTSNNPFIPGADVPLFPQNQAFKLSVRTTYDFSNKYETYPTGKRYLPSVYPTIGFAFTKAIKNVFGSDADYNMIAVDIAKDDIPLGFYGKTSFYAAAGKFFNAKNINYTDFRHFSGNEALFYKPGNSKFLLLDYYTFSTGDKYLEAHLEHNFSGFITNKIPIIRKLKLQEIVNVNYLTTPTFKNYVELGFGLQTAGLRVMYGTSYNNMSSKVNSAIRIGLSF</sequence>
<keyword evidence="3" id="KW-1185">Reference proteome</keyword>
<dbReference type="RefSeq" id="WP_191161308.1">
    <property type="nucleotide sequence ID" value="NZ_JACWMX010000002.1"/>
</dbReference>
<organism evidence="2 3">
    <name type="scientific">Mucilaginibacter glaciei</name>
    <dbReference type="NCBI Taxonomy" id="2772109"/>
    <lineage>
        <taxon>Bacteria</taxon>
        <taxon>Pseudomonadati</taxon>
        <taxon>Bacteroidota</taxon>
        <taxon>Sphingobacteriia</taxon>
        <taxon>Sphingobacteriales</taxon>
        <taxon>Sphingobacteriaceae</taxon>
        <taxon>Mucilaginibacter</taxon>
    </lineage>
</organism>
<dbReference type="Gene3D" id="2.60.40.1120">
    <property type="entry name" value="Carboxypeptidase-like, regulatory domain"/>
    <property type="match status" value="1"/>
</dbReference>
<keyword evidence="2" id="KW-0675">Receptor</keyword>
<feature type="chain" id="PRO_5036942303" evidence="1">
    <location>
        <begin position="20"/>
        <end position="818"/>
    </location>
</feature>
<proteinExistence type="predicted"/>
<protein>
    <submittedName>
        <fullName evidence="2">TonB-dependent receptor</fullName>
    </submittedName>
</protein>
<name>A0A926NNZ7_9SPHI</name>
<keyword evidence="1" id="KW-0732">Signal</keyword>
<evidence type="ECO:0000313" key="3">
    <source>
        <dbReference type="Proteomes" id="UP000619078"/>
    </source>
</evidence>
<dbReference type="SUPFAM" id="SSF49464">
    <property type="entry name" value="Carboxypeptidase regulatory domain-like"/>
    <property type="match status" value="1"/>
</dbReference>
<dbReference type="InterPro" id="IPR043741">
    <property type="entry name" value="DUF5686"/>
</dbReference>
<dbReference type="AlphaFoldDB" id="A0A926NNZ7"/>
<dbReference type="Pfam" id="PF18939">
    <property type="entry name" value="DUF5686"/>
    <property type="match status" value="1"/>
</dbReference>
<feature type="signal peptide" evidence="1">
    <location>
        <begin position="1"/>
        <end position="19"/>
    </location>
</feature>
<dbReference type="Proteomes" id="UP000619078">
    <property type="component" value="Unassembled WGS sequence"/>
</dbReference>
<reference evidence="2" key="1">
    <citation type="submission" date="2020-09" db="EMBL/GenBank/DDBJ databases">
        <title>Novel species of Mucilaginibacter isolated from a glacier on the Tibetan Plateau.</title>
        <authorList>
            <person name="Liu Q."/>
            <person name="Xin Y.-H."/>
        </authorList>
    </citation>
    <scope>NUCLEOTIDE SEQUENCE</scope>
    <source>
        <strain evidence="2">ZB1P21</strain>
    </source>
</reference>
<dbReference type="InterPro" id="IPR008969">
    <property type="entry name" value="CarboxyPept-like_regulatory"/>
</dbReference>
<gene>
    <name evidence="2" type="ORF">IDJ76_04760</name>
</gene>
<comment type="caution">
    <text evidence="2">The sequence shown here is derived from an EMBL/GenBank/DDBJ whole genome shotgun (WGS) entry which is preliminary data.</text>
</comment>
<dbReference type="Pfam" id="PF13715">
    <property type="entry name" value="CarbopepD_reg_2"/>
    <property type="match status" value="1"/>
</dbReference>